<evidence type="ECO:0000259" key="1">
    <source>
        <dbReference type="Pfam" id="PF10551"/>
    </source>
</evidence>
<keyword evidence="3" id="KW-1185">Reference proteome</keyword>
<feature type="domain" description="MULE transposase" evidence="1">
    <location>
        <begin position="57"/>
        <end position="127"/>
    </location>
</feature>
<accession>A0A6G0VNF3</accession>
<dbReference type="AlphaFoldDB" id="A0A6G0VNF3"/>
<dbReference type="OrthoDB" id="6603487at2759"/>
<dbReference type="EMBL" id="VUJU01014443">
    <property type="protein sequence ID" value="KAF0702077.1"/>
    <property type="molecule type" value="Genomic_DNA"/>
</dbReference>
<protein>
    <submittedName>
        <fullName evidence="2">MULE domain-containing protein</fullName>
    </submittedName>
</protein>
<name>A0A6G0VNF3_APHCR</name>
<evidence type="ECO:0000313" key="3">
    <source>
        <dbReference type="Proteomes" id="UP000478052"/>
    </source>
</evidence>
<dbReference type="InterPro" id="IPR018289">
    <property type="entry name" value="MULE_transposase_dom"/>
</dbReference>
<organism evidence="2 3">
    <name type="scientific">Aphis craccivora</name>
    <name type="common">Cowpea aphid</name>
    <dbReference type="NCBI Taxonomy" id="307492"/>
    <lineage>
        <taxon>Eukaryota</taxon>
        <taxon>Metazoa</taxon>
        <taxon>Ecdysozoa</taxon>
        <taxon>Arthropoda</taxon>
        <taxon>Hexapoda</taxon>
        <taxon>Insecta</taxon>
        <taxon>Pterygota</taxon>
        <taxon>Neoptera</taxon>
        <taxon>Paraneoptera</taxon>
        <taxon>Hemiptera</taxon>
        <taxon>Sternorrhyncha</taxon>
        <taxon>Aphidomorpha</taxon>
        <taxon>Aphidoidea</taxon>
        <taxon>Aphididae</taxon>
        <taxon>Aphidini</taxon>
        <taxon>Aphis</taxon>
        <taxon>Aphis</taxon>
    </lineage>
</organism>
<sequence length="178" mass="20681">MQLHEIDAHNALNSIDVKTKQSENFLLVNDEKENIIIFSCETNLRFLSTVDNIYMDGTFDYSARLLPNKCKQTYIYVFRAISKKCKDLGLNFSPTNITVDFERAIINAVSEMWTQTNISGCRFHLTQSWYRKIQEIGLSSVYKDESSEIGEWLRNIFGLLFLNPEDVSDCFIDDFMSE</sequence>
<dbReference type="Pfam" id="PF10551">
    <property type="entry name" value="MULE"/>
    <property type="match status" value="1"/>
</dbReference>
<feature type="non-terminal residue" evidence="2">
    <location>
        <position position="178"/>
    </location>
</feature>
<comment type="caution">
    <text evidence="2">The sequence shown here is derived from an EMBL/GenBank/DDBJ whole genome shotgun (WGS) entry which is preliminary data.</text>
</comment>
<dbReference type="Proteomes" id="UP000478052">
    <property type="component" value="Unassembled WGS sequence"/>
</dbReference>
<reference evidence="2 3" key="1">
    <citation type="submission" date="2019-08" db="EMBL/GenBank/DDBJ databases">
        <title>Whole genome of Aphis craccivora.</title>
        <authorList>
            <person name="Voronova N.V."/>
            <person name="Shulinski R.S."/>
            <person name="Bandarenka Y.V."/>
            <person name="Zhorov D.G."/>
            <person name="Warner D."/>
        </authorList>
    </citation>
    <scope>NUCLEOTIDE SEQUENCE [LARGE SCALE GENOMIC DNA]</scope>
    <source>
        <strain evidence="2">180601</strain>
        <tissue evidence="2">Whole Body</tissue>
    </source>
</reference>
<proteinExistence type="predicted"/>
<gene>
    <name evidence="2" type="ORF">FWK35_00036358</name>
</gene>
<evidence type="ECO:0000313" key="2">
    <source>
        <dbReference type="EMBL" id="KAF0702077.1"/>
    </source>
</evidence>